<name>H2YGV7_CIOSA</name>
<accession>H2YGV7</accession>
<reference evidence="1" key="2">
    <citation type="submission" date="2025-08" db="UniProtKB">
        <authorList>
            <consortium name="Ensembl"/>
        </authorList>
    </citation>
    <scope>IDENTIFICATION</scope>
</reference>
<proteinExistence type="predicted"/>
<protein>
    <submittedName>
        <fullName evidence="1">Uncharacterized protein</fullName>
    </submittedName>
</protein>
<evidence type="ECO:0000313" key="2">
    <source>
        <dbReference type="Proteomes" id="UP000007875"/>
    </source>
</evidence>
<dbReference type="InParanoid" id="H2YGV7"/>
<dbReference type="AlphaFoldDB" id="H2YGV7"/>
<dbReference type="Proteomes" id="UP000007875">
    <property type="component" value="Unassembled WGS sequence"/>
</dbReference>
<dbReference type="HOGENOM" id="CLU_2297926_0_0_1"/>
<keyword evidence="2" id="KW-1185">Reference proteome</keyword>
<sequence length="101" mass="12113">FLVYFCFFPIRSFCLGSVGFFSDRFLPLYRVLIEHWPWRQSQHTNNKDSYQEYVHAVRNFLDIIPDHKAYDRKQGKNILAQLFGILLSRIINVGMEVFKHD</sequence>
<evidence type="ECO:0000313" key="1">
    <source>
        <dbReference type="Ensembl" id="ENSCSAVP00000004556.1"/>
    </source>
</evidence>
<organism evidence="1 2">
    <name type="scientific">Ciona savignyi</name>
    <name type="common">Pacific transparent sea squirt</name>
    <dbReference type="NCBI Taxonomy" id="51511"/>
    <lineage>
        <taxon>Eukaryota</taxon>
        <taxon>Metazoa</taxon>
        <taxon>Chordata</taxon>
        <taxon>Tunicata</taxon>
        <taxon>Ascidiacea</taxon>
        <taxon>Phlebobranchia</taxon>
        <taxon>Cionidae</taxon>
        <taxon>Ciona</taxon>
    </lineage>
</organism>
<reference evidence="1" key="3">
    <citation type="submission" date="2025-09" db="UniProtKB">
        <authorList>
            <consortium name="Ensembl"/>
        </authorList>
    </citation>
    <scope>IDENTIFICATION</scope>
</reference>
<reference evidence="2" key="1">
    <citation type="submission" date="2003-08" db="EMBL/GenBank/DDBJ databases">
        <authorList>
            <person name="Birren B."/>
            <person name="Nusbaum C."/>
            <person name="Abebe A."/>
            <person name="Abouelleil A."/>
            <person name="Adekoya E."/>
            <person name="Ait-zahra M."/>
            <person name="Allen N."/>
            <person name="Allen T."/>
            <person name="An P."/>
            <person name="Anderson M."/>
            <person name="Anderson S."/>
            <person name="Arachchi H."/>
            <person name="Armbruster J."/>
            <person name="Bachantsang P."/>
            <person name="Baldwin J."/>
            <person name="Barry A."/>
            <person name="Bayul T."/>
            <person name="Blitshsteyn B."/>
            <person name="Bloom T."/>
            <person name="Blye J."/>
            <person name="Boguslavskiy L."/>
            <person name="Borowsky M."/>
            <person name="Boukhgalter B."/>
            <person name="Brunache A."/>
            <person name="Butler J."/>
            <person name="Calixte N."/>
            <person name="Calvo S."/>
            <person name="Camarata J."/>
            <person name="Campo K."/>
            <person name="Chang J."/>
            <person name="Cheshatsang Y."/>
            <person name="Citroen M."/>
            <person name="Collymore A."/>
            <person name="Considine T."/>
            <person name="Cook A."/>
            <person name="Cooke P."/>
            <person name="Corum B."/>
            <person name="Cuomo C."/>
            <person name="David R."/>
            <person name="Dawoe T."/>
            <person name="Degray S."/>
            <person name="Dodge S."/>
            <person name="Dooley K."/>
            <person name="Dorje P."/>
            <person name="Dorjee K."/>
            <person name="Dorris L."/>
            <person name="Duffey N."/>
            <person name="Dupes A."/>
            <person name="Elkins T."/>
            <person name="Engels R."/>
            <person name="Erickson J."/>
            <person name="Farina A."/>
            <person name="Faro S."/>
            <person name="Ferreira P."/>
            <person name="Fischer H."/>
            <person name="Fitzgerald M."/>
            <person name="Foley K."/>
            <person name="Gage D."/>
            <person name="Galagan J."/>
            <person name="Gearin G."/>
            <person name="Gnerre S."/>
            <person name="Gnirke A."/>
            <person name="Goyette A."/>
            <person name="Graham J."/>
            <person name="Grandbois E."/>
            <person name="Gyaltsen K."/>
            <person name="Hafez N."/>
            <person name="Hagopian D."/>
            <person name="Hagos B."/>
            <person name="Hall J."/>
            <person name="Hatcher B."/>
            <person name="Heller A."/>
            <person name="Higgins H."/>
            <person name="Honan T."/>
            <person name="Horn A."/>
            <person name="Houde N."/>
            <person name="Hughes L."/>
            <person name="Hulme W."/>
            <person name="Husby E."/>
            <person name="Iliev I."/>
            <person name="Jaffe D."/>
            <person name="Jones C."/>
            <person name="Kamal M."/>
            <person name="Kamat A."/>
            <person name="Kamvysselis M."/>
            <person name="Karlsson E."/>
            <person name="Kells C."/>
            <person name="Kieu A."/>
            <person name="Kisner P."/>
            <person name="Kodira C."/>
            <person name="Kulbokas E."/>
            <person name="Labutti K."/>
            <person name="Lama D."/>
            <person name="Landers T."/>
            <person name="Leger J."/>
            <person name="Levine S."/>
            <person name="Lewis D."/>
            <person name="Lewis T."/>
            <person name="Lindblad-toh K."/>
            <person name="Liu X."/>
            <person name="Lokyitsang T."/>
            <person name="Lokyitsang Y."/>
            <person name="Lucien O."/>
            <person name="Lui A."/>
            <person name="Ma L.J."/>
            <person name="Mabbitt R."/>
            <person name="Macdonald J."/>
            <person name="Maclean C."/>
            <person name="Major J."/>
            <person name="Manning J."/>
            <person name="Marabella R."/>
            <person name="Maru K."/>
            <person name="Matthews C."/>
            <person name="Mauceli E."/>
            <person name="Mccarthy M."/>
            <person name="Mcdonough S."/>
            <person name="Mcghee T."/>
            <person name="Meldrim J."/>
            <person name="Meneus L."/>
            <person name="Mesirov J."/>
            <person name="Mihalev A."/>
            <person name="Mihova T."/>
            <person name="Mikkelsen T."/>
            <person name="Mlenga V."/>
            <person name="Moru K."/>
            <person name="Mozes J."/>
            <person name="Mulrain L."/>
            <person name="Munson G."/>
            <person name="Naylor J."/>
            <person name="Newes C."/>
            <person name="Nguyen C."/>
            <person name="Nguyen N."/>
            <person name="Nguyen T."/>
            <person name="Nicol R."/>
            <person name="Nielsen C."/>
            <person name="Nizzari M."/>
            <person name="Norbu C."/>
            <person name="Norbu N."/>
            <person name="O'donnell P."/>
            <person name="Okoawo O."/>
            <person name="O'leary S."/>
            <person name="Omotosho B."/>
            <person name="O'neill K."/>
            <person name="Osman S."/>
            <person name="Parker S."/>
            <person name="Perrin D."/>
            <person name="Phunkhang P."/>
            <person name="Piqani B."/>
            <person name="Purcell S."/>
            <person name="Rachupka T."/>
            <person name="Ramasamy U."/>
            <person name="Rameau R."/>
            <person name="Ray V."/>
            <person name="Raymond C."/>
            <person name="Retta R."/>
            <person name="Richardson S."/>
            <person name="Rise C."/>
            <person name="Rodriguez J."/>
            <person name="Rogers J."/>
            <person name="Rogov P."/>
            <person name="Rutman M."/>
            <person name="Schupbach R."/>
            <person name="Seaman C."/>
            <person name="Settipalli S."/>
            <person name="Sharpe T."/>
            <person name="Sheridan J."/>
            <person name="Sherpa N."/>
            <person name="Shi J."/>
            <person name="Smirnov S."/>
            <person name="Smith C."/>
            <person name="Sougnez C."/>
            <person name="Spencer B."/>
            <person name="Stalker J."/>
            <person name="Stange-thomann N."/>
            <person name="Stavropoulos S."/>
            <person name="Stetson K."/>
            <person name="Stone C."/>
            <person name="Stone S."/>
            <person name="Stubbs M."/>
            <person name="Talamas J."/>
            <person name="Tchuinga P."/>
            <person name="Tenzing P."/>
            <person name="Tesfaye S."/>
            <person name="Theodore J."/>
            <person name="Thoulutsang Y."/>
            <person name="Topham K."/>
            <person name="Towey S."/>
            <person name="Tsamla T."/>
            <person name="Tsomo N."/>
            <person name="Vallee D."/>
            <person name="Vassiliev H."/>
            <person name="Venkataraman V."/>
            <person name="Vinson J."/>
            <person name="Vo A."/>
            <person name="Wade C."/>
            <person name="Wang S."/>
            <person name="Wangchuk T."/>
            <person name="Wangdi T."/>
            <person name="Whittaker C."/>
            <person name="Wilkinson J."/>
            <person name="Wu Y."/>
            <person name="Wyman D."/>
            <person name="Yadav S."/>
            <person name="Yang S."/>
            <person name="Yang X."/>
            <person name="Yeager S."/>
            <person name="Yee E."/>
            <person name="Young G."/>
            <person name="Zainoun J."/>
            <person name="Zembeck L."/>
            <person name="Zimmer A."/>
            <person name="Zody M."/>
            <person name="Lander E."/>
        </authorList>
    </citation>
    <scope>NUCLEOTIDE SEQUENCE [LARGE SCALE GENOMIC DNA]</scope>
</reference>
<dbReference type="Ensembl" id="ENSCSAVT00000004622.1">
    <property type="protein sequence ID" value="ENSCSAVP00000004556.1"/>
    <property type="gene ID" value="ENSCSAVG00000002711.1"/>
</dbReference>